<gene>
    <name evidence="2" type="ORF">DBRI00130_LOCUS9509</name>
</gene>
<dbReference type="EMBL" id="HBNS01011764">
    <property type="protein sequence ID" value="CAE4596957.1"/>
    <property type="molecule type" value="Transcribed_RNA"/>
</dbReference>
<reference evidence="2" key="1">
    <citation type="submission" date="2021-01" db="EMBL/GenBank/DDBJ databases">
        <authorList>
            <person name="Corre E."/>
            <person name="Pelletier E."/>
            <person name="Niang G."/>
            <person name="Scheremetjew M."/>
            <person name="Finn R."/>
            <person name="Kale V."/>
            <person name="Holt S."/>
            <person name="Cochrane G."/>
            <person name="Meng A."/>
            <person name="Brown T."/>
            <person name="Cohen L."/>
        </authorList>
    </citation>
    <scope>NUCLEOTIDE SEQUENCE</scope>
    <source>
        <strain evidence="2">GSO104</strain>
    </source>
</reference>
<feature type="transmembrane region" description="Helical" evidence="1">
    <location>
        <begin position="7"/>
        <end position="28"/>
    </location>
</feature>
<name>A0A7S4QXG9_9STRA</name>
<proteinExistence type="predicted"/>
<keyword evidence="1" id="KW-1133">Transmembrane helix</keyword>
<feature type="transmembrane region" description="Helical" evidence="1">
    <location>
        <begin position="34"/>
        <end position="55"/>
    </location>
</feature>
<dbReference type="AlphaFoldDB" id="A0A7S4QXG9"/>
<feature type="transmembrane region" description="Helical" evidence="1">
    <location>
        <begin position="76"/>
        <end position="97"/>
    </location>
</feature>
<accession>A0A7S4QXG9</accession>
<protein>
    <submittedName>
        <fullName evidence="2">Uncharacterized protein</fullName>
    </submittedName>
</protein>
<keyword evidence="1" id="KW-0812">Transmembrane</keyword>
<sequence>MKLAQKRLYSFMGGMLFISIFFWGWAVLNSTTKGFFDLGCVSFPTAALSSAYVLYQLRESAIATRRSSPMFGNITKAFVCATYTIVALNYLLGVYIMVTMDPVQIGKTIYFGIFTILWFVAAFLALKYISQVNNSKEEGAASENSALRQEHFS</sequence>
<evidence type="ECO:0000256" key="1">
    <source>
        <dbReference type="SAM" id="Phobius"/>
    </source>
</evidence>
<organism evidence="2">
    <name type="scientific">Ditylum brightwellii</name>
    <dbReference type="NCBI Taxonomy" id="49249"/>
    <lineage>
        <taxon>Eukaryota</taxon>
        <taxon>Sar</taxon>
        <taxon>Stramenopiles</taxon>
        <taxon>Ochrophyta</taxon>
        <taxon>Bacillariophyta</taxon>
        <taxon>Mediophyceae</taxon>
        <taxon>Lithodesmiophycidae</taxon>
        <taxon>Lithodesmiales</taxon>
        <taxon>Lithodesmiaceae</taxon>
        <taxon>Ditylum</taxon>
    </lineage>
</organism>
<feature type="transmembrane region" description="Helical" evidence="1">
    <location>
        <begin position="109"/>
        <end position="129"/>
    </location>
</feature>
<keyword evidence="1" id="KW-0472">Membrane</keyword>
<evidence type="ECO:0000313" key="2">
    <source>
        <dbReference type="EMBL" id="CAE4596957.1"/>
    </source>
</evidence>